<gene>
    <name evidence="1" type="ORF">SG35_028975</name>
</gene>
<protein>
    <submittedName>
        <fullName evidence="1">Uncharacterized protein</fullName>
    </submittedName>
</protein>
<sequence>MLVINVDDPVKAQCFLGRAQLALAQCLSKESMKICTLGAGAHDEDRGYMPLDVNS</sequence>
<accession>A0AAF0C6T4</accession>
<name>A0AAF0C6T4_9GAMM</name>
<proteinExistence type="predicted"/>
<keyword evidence="2" id="KW-1185">Reference proteome</keyword>
<evidence type="ECO:0000313" key="1">
    <source>
        <dbReference type="EMBL" id="WDE02445.1"/>
    </source>
</evidence>
<organism evidence="1 2">
    <name type="scientific">Thalassomonas actiniarum</name>
    <dbReference type="NCBI Taxonomy" id="485447"/>
    <lineage>
        <taxon>Bacteria</taxon>
        <taxon>Pseudomonadati</taxon>
        <taxon>Pseudomonadota</taxon>
        <taxon>Gammaproteobacteria</taxon>
        <taxon>Alteromonadales</taxon>
        <taxon>Colwelliaceae</taxon>
        <taxon>Thalassomonas</taxon>
    </lineage>
</organism>
<reference evidence="1 2" key="1">
    <citation type="journal article" date="2015" name="Genome Announc.">
        <title>Draft Genome Sequences of Marine Isolates of Thalassomonas viridans and Thalassomonas actiniarum.</title>
        <authorList>
            <person name="Olonade I."/>
            <person name="van Zyl L.J."/>
            <person name="Trindade M."/>
        </authorList>
    </citation>
    <scope>NUCLEOTIDE SEQUENCE [LARGE SCALE GENOMIC DNA]</scope>
    <source>
        <strain evidence="1 2">A5K-106</strain>
    </source>
</reference>
<reference evidence="1 2" key="2">
    <citation type="journal article" date="2022" name="Mar. Drugs">
        <title>Bioassay-Guided Fractionation Leads to the Detection of Cholic Acid Generated by the Rare Thalassomonas sp.</title>
        <authorList>
            <person name="Pheiffer F."/>
            <person name="Schneider Y.K."/>
            <person name="Hansen E.H."/>
            <person name="Andersen J.H."/>
            <person name="Isaksson J."/>
            <person name="Busche T."/>
            <person name="R C."/>
            <person name="Kalinowski J."/>
            <person name="Zyl L.V."/>
            <person name="Trindade M."/>
        </authorList>
    </citation>
    <scope>NUCLEOTIDE SEQUENCE [LARGE SCALE GENOMIC DNA]</scope>
    <source>
        <strain evidence="1 2">A5K-106</strain>
    </source>
</reference>
<dbReference type="RefSeq" id="WP_160298284.1">
    <property type="nucleotide sequence ID" value="NZ_CP059736.1"/>
</dbReference>
<evidence type="ECO:0000313" key="2">
    <source>
        <dbReference type="Proteomes" id="UP000032568"/>
    </source>
</evidence>
<dbReference type="Proteomes" id="UP000032568">
    <property type="component" value="Chromosome pTact"/>
</dbReference>
<dbReference type="KEGG" id="tact:SG35_028975"/>
<dbReference type="EMBL" id="CP059736">
    <property type="protein sequence ID" value="WDE02445.1"/>
    <property type="molecule type" value="Genomic_DNA"/>
</dbReference>
<dbReference type="AlphaFoldDB" id="A0AAF0C6T4"/>